<evidence type="ECO:0000313" key="3">
    <source>
        <dbReference type="Proteomes" id="UP000283003"/>
    </source>
</evidence>
<evidence type="ECO:0000256" key="1">
    <source>
        <dbReference type="SAM" id="Phobius"/>
    </source>
</evidence>
<dbReference type="EMBL" id="RXOL01000006">
    <property type="protein sequence ID" value="RVQ65792.1"/>
    <property type="molecule type" value="Genomic_DNA"/>
</dbReference>
<feature type="transmembrane region" description="Helical" evidence="1">
    <location>
        <begin position="69"/>
        <end position="86"/>
    </location>
</feature>
<protein>
    <submittedName>
        <fullName evidence="2">Uncharacterized protein</fullName>
    </submittedName>
</protein>
<comment type="caution">
    <text evidence="2">The sequence shown here is derived from an EMBL/GenBank/DDBJ whole genome shotgun (WGS) entry which is preliminary data.</text>
</comment>
<accession>A0A437GVJ5</accession>
<dbReference type="Proteomes" id="UP000283003">
    <property type="component" value="Unassembled WGS sequence"/>
</dbReference>
<keyword evidence="1" id="KW-0472">Membrane</keyword>
<organism evidence="2 3">
    <name type="scientific">Croceicoccus ponticola</name>
    <dbReference type="NCBI Taxonomy" id="2217664"/>
    <lineage>
        <taxon>Bacteria</taxon>
        <taxon>Pseudomonadati</taxon>
        <taxon>Pseudomonadota</taxon>
        <taxon>Alphaproteobacteria</taxon>
        <taxon>Sphingomonadales</taxon>
        <taxon>Erythrobacteraceae</taxon>
        <taxon>Croceicoccus</taxon>
    </lineage>
</organism>
<reference evidence="2 3" key="1">
    <citation type="submission" date="2018-12" db="EMBL/GenBank/DDBJ databases">
        <title>Croceicoccus ponticola sp. nov., a lipolytic bacterium isolated from seawater.</title>
        <authorList>
            <person name="Yoon J.-H."/>
        </authorList>
    </citation>
    <scope>NUCLEOTIDE SEQUENCE [LARGE SCALE GENOMIC DNA]</scope>
    <source>
        <strain evidence="2 3">GM-16</strain>
    </source>
</reference>
<feature type="transmembrane region" description="Helical" evidence="1">
    <location>
        <begin position="121"/>
        <end position="141"/>
    </location>
</feature>
<evidence type="ECO:0000313" key="2">
    <source>
        <dbReference type="EMBL" id="RVQ65792.1"/>
    </source>
</evidence>
<keyword evidence="3" id="KW-1185">Reference proteome</keyword>
<gene>
    <name evidence="2" type="ORF">EKN06_12760</name>
</gene>
<dbReference type="OrthoDB" id="5801787at2"/>
<sequence length="152" mass="17060">MMTTMRIKTPTSFWIIAVLSLLWNGFGANDYMQMHLQNRAYIEGMTQGMNLTVDELIAFYAARPWWVDAFWALGVWGSVAGSLLLLMRSRHALAAFLVSLVGLIVTSVLGFVDPIPGQTDLTFPIILTAIVFAVLFALIFYTRRMIARRVIA</sequence>
<keyword evidence="1" id="KW-1133">Transmembrane helix</keyword>
<dbReference type="AlphaFoldDB" id="A0A437GVJ5"/>
<proteinExistence type="predicted"/>
<feature type="transmembrane region" description="Helical" evidence="1">
    <location>
        <begin position="93"/>
        <end position="115"/>
    </location>
</feature>
<name>A0A437GVJ5_9SPHN</name>
<dbReference type="RefSeq" id="WP_127613303.1">
    <property type="nucleotide sequence ID" value="NZ_RXOL01000006.1"/>
</dbReference>
<keyword evidence="1" id="KW-0812">Transmembrane</keyword>